<dbReference type="NCBIfam" id="NF041043">
    <property type="entry name" value="BPSS1780_fam"/>
    <property type="match status" value="1"/>
</dbReference>
<feature type="transmembrane region" description="Helical" evidence="1">
    <location>
        <begin position="223"/>
        <end position="247"/>
    </location>
</feature>
<dbReference type="OrthoDB" id="5298483at2"/>
<keyword evidence="1" id="KW-0812">Transmembrane</keyword>
<dbReference type="Proteomes" id="UP000238326">
    <property type="component" value="Unassembled WGS sequence"/>
</dbReference>
<name>A0A2S9KEW8_9BURK</name>
<dbReference type="AlphaFoldDB" id="A0A2S9KEW8"/>
<gene>
    <name evidence="2" type="ORF">C6P61_08430</name>
</gene>
<dbReference type="InterPro" id="IPR047798">
    <property type="entry name" value="BPSS1780-like"/>
</dbReference>
<sequence length="260" mass="28074">MKLKPVPAKTGLLWVRQGITTFARQPLALSGLFLLYMLALSLLSSLPVIGNLLALALLPATTLGLMVATREADSGKFPMPALLASAFRAGREQLRAMLMLGVIYALGFMAVLGVSALFDGGQFAQIYLGTTEMTEEVVLGEAFQSAMWVGMLLYLPLALLFWHAPALVHWQGISPAKSLFFSLLACWQNKGALTLFMLAWMGVFMVTGLVLSLLGSLLGSPDLLASLLFAAALTLAAMFFSSFYFTFRDSFTTDDDQPVA</sequence>
<accession>A0A2S9KEW8</accession>
<reference evidence="2 3" key="1">
    <citation type="submission" date="2018-03" db="EMBL/GenBank/DDBJ databases">
        <title>Comparative genomics illustrates the genes involved in a hyperalkaliphilic mechanisms of Serpentinomonas isolated from highly-alkaline calcium-rich serpentinized springs.</title>
        <authorList>
            <person name="Suzuki S."/>
            <person name="Ishii S."/>
            <person name="Walworth N."/>
            <person name="Bird L."/>
            <person name="Kuenen J.G."/>
            <person name="Nealson K.H."/>
        </authorList>
    </citation>
    <scope>NUCLEOTIDE SEQUENCE [LARGE SCALE GENOMIC DNA]</scope>
    <source>
        <strain evidence="2 3">83</strain>
    </source>
</reference>
<feature type="transmembrane region" description="Helical" evidence="1">
    <location>
        <begin position="21"/>
        <end position="43"/>
    </location>
</feature>
<evidence type="ECO:0000313" key="2">
    <source>
        <dbReference type="EMBL" id="PRD68991.1"/>
    </source>
</evidence>
<protein>
    <recommendedName>
        <fullName evidence="4">DUF2189 domain-containing protein</fullName>
    </recommendedName>
</protein>
<feature type="transmembrane region" description="Helical" evidence="1">
    <location>
        <begin position="49"/>
        <end position="69"/>
    </location>
</feature>
<organism evidence="2 3">
    <name type="scientific">Malikia spinosa</name>
    <dbReference type="NCBI Taxonomy" id="86180"/>
    <lineage>
        <taxon>Bacteria</taxon>
        <taxon>Pseudomonadati</taxon>
        <taxon>Pseudomonadota</taxon>
        <taxon>Betaproteobacteria</taxon>
        <taxon>Burkholderiales</taxon>
        <taxon>Comamonadaceae</taxon>
        <taxon>Malikia</taxon>
    </lineage>
</organism>
<keyword evidence="1" id="KW-0472">Membrane</keyword>
<feature type="transmembrane region" description="Helical" evidence="1">
    <location>
        <begin position="191"/>
        <end position="217"/>
    </location>
</feature>
<keyword evidence="3" id="KW-1185">Reference proteome</keyword>
<feature type="transmembrane region" description="Helical" evidence="1">
    <location>
        <begin position="97"/>
        <end position="118"/>
    </location>
</feature>
<evidence type="ECO:0000256" key="1">
    <source>
        <dbReference type="SAM" id="Phobius"/>
    </source>
</evidence>
<evidence type="ECO:0000313" key="3">
    <source>
        <dbReference type="Proteomes" id="UP000238326"/>
    </source>
</evidence>
<proteinExistence type="predicted"/>
<keyword evidence="1" id="KW-1133">Transmembrane helix</keyword>
<dbReference type="RefSeq" id="WP_105729492.1">
    <property type="nucleotide sequence ID" value="NZ_PVLR01000021.1"/>
</dbReference>
<evidence type="ECO:0008006" key="4">
    <source>
        <dbReference type="Google" id="ProtNLM"/>
    </source>
</evidence>
<feature type="transmembrane region" description="Helical" evidence="1">
    <location>
        <begin position="146"/>
        <end position="170"/>
    </location>
</feature>
<dbReference type="EMBL" id="PVLR01000021">
    <property type="protein sequence ID" value="PRD68991.1"/>
    <property type="molecule type" value="Genomic_DNA"/>
</dbReference>
<comment type="caution">
    <text evidence="2">The sequence shown here is derived from an EMBL/GenBank/DDBJ whole genome shotgun (WGS) entry which is preliminary data.</text>
</comment>